<dbReference type="Proteomes" id="UP000192220">
    <property type="component" value="Unplaced"/>
</dbReference>
<dbReference type="GO" id="GO:0003676">
    <property type="term" value="F:nucleic acid binding"/>
    <property type="evidence" value="ECO:0007669"/>
    <property type="project" value="InterPro"/>
</dbReference>
<feature type="domain" description="CCHC-type" evidence="3">
    <location>
        <begin position="292"/>
        <end position="307"/>
    </location>
</feature>
<sequence>MQTRAQLKMEKDRAAINTPAPPPGGSLYPLIQVADPNGKDGAVMHVFRPWSLMEAQAAVQGVTPYQQDVMKWMVDIYDVIQSYRLNGVEAGQALQSSIGKNWARVRGGYTGRNRDGQPFPYNTDLDSEGITGDYKHQLEAVFEKMKEAFKKKPNYSELNSTKQKQNETVDDFRVRYEEAFKTHSGIPEDDDDMGVYQQQLKQGLVQNAKKELSDWVSKHFVNLPSAGVPQTMEWLKHAEKMKKGPKDDNSPIFYQDTRPRPAGRRRGSFRWRGSNRWPPRGRALPFMGSEGCWICGDPNHWTRTCPKNQDRFRPNDKPTA</sequence>
<gene>
    <name evidence="5" type="primary">LOC106532047</name>
</gene>
<name>A0A2I4CU25_AUSLI</name>
<feature type="region of interest" description="Disordered" evidence="2">
    <location>
        <begin position="242"/>
        <end position="274"/>
    </location>
</feature>
<dbReference type="SUPFAM" id="SSF57756">
    <property type="entry name" value="Retrovirus zinc finger-like domains"/>
    <property type="match status" value="1"/>
</dbReference>
<evidence type="ECO:0000259" key="3">
    <source>
        <dbReference type="PROSITE" id="PS50158"/>
    </source>
</evidence>
<evidence type="ECO:0000256" key="2">
    <source>
        <dbReference type="SAM" id="MobiDB-lite"/>
    </source>
</evidence>
<organism evidence="4 5">
    <name type="scientific">Austrofundulus limnaeus</name>
    <name type="common">Annual killifish</name>
    <dbReference type="NCBI Taxonomy" id="52670"/>
    <lineage>
        <taxon>Eukaryota</taxon>
        <taxon>Metazoa</taxon>
        <taxon>Chordata</taxon>
        <taxon>Craniata</taxon>
        <taxon>Vertebrata</taxon>
        <taxon>Euteleostomi</taxon>
        <taxon>Actinopterygii</taxon>
        <taxon>Neopterygii</taxon>
        <taxon>Teleostei</taxon>
        <taxon>Neoteleostei</taxon>
        <taxon>Acanthomorphata</taxon>
        <taxon>Ovalentaria</taxon>
        <taxon>Atherinomorphae</taxon>
        <taxon>Cyprinodontiformes</taxon>
        <taxon>Rivulidae</taxon>
        <taxon>Austrofundulus</taxon>
    </lineage>
</organism>
<evidence type="ECO:0000313" key="4">
    <source>
        <dbReference type="Proteomes" id="UP000192220"/>
    </source>
</evidence>
<dbReference type="GeneID" id="106532047"/>
<evidence type="ECO:0000313" key="5">
    <source>
        <dbReference type="RefSeq" id="XP_013883486.1"/>
    </source>
</evidence>
<dbReference type="AlphaFoldDB" id="A0A2I4CU25"/>
<dbReference type="InterPro" id="IPR001878">
    <property type="entry name" value="Znf_CCHC"/>
</dbReference>
<accession>A0A2I4CU25</accession>
<keyword evidence="1" id="KW-0862">Zinc</keyword>
<dbReference type="InParanoid" id="A0A2I4CU25"/>
<keyword evidence="1" id="KW-0863">Zinc-finger</keyword>
<dbReference type="InterPro" id="IPR036875">
    <property type="entry name" value="Znf_CCHC_sf"/>
</dbReference>
<feature type="region of interest" description="Disordered" evidence="2">
    <location>
        <begin position="1"/>
        <end position="25"/>
    </location>
</feature>
<dbReference type="OrthoDB" id="8960909at2759"/>
<dbReference type="KEGG" id="alim:106532047"/>
<dbReference type="PROSITE" id="PS50158">
    <property type="entry name" value="ZF_CCHC"/>
    <property type="match status" value="1"/>
</dbReference>
<evidence type="ECO:0000256" key="1">
    <source>
        <dbReference type="PROSITE-ProRule" id="PRU00047"/>
    </source>
</evidence>
<protein>
    <submittedName>
        <fullName evidence="5">Uncharacterized protein LOC106532047</fullName>
    </submittedName>
</protein>
<dbReference type="RefSeq" id="XP_013883486.1">
    <property type="nucleotide sequence ID" value="XM_014028032.1"/>
</dbReference>
<reference evidence="5" key="1">
    <citation type="submission" date="2025-08" db="UniProtKB">
        <authorList>
            <consortium name="RefSeq"/>
        </authorList>
    </citation>
    <scope>IDENTIFICATION</scope>
</reference>
<keyword evidence="4" id="KW-1185">Reference proteome</keyword>
<proteinExistence type="predicted"/>
<keyword evidence="1" id="KW-0479">Metal-binding</keyword>
<dbReference type="GO" id="GO:0008270">
    <property type="term" value="F:zinc ion binding"/>
    <property type="evidence" value="ECO:0007669"/>
    <property type="project" value="UniProtKB-KW"/>
</dbReference>